<name>M5FSG6_DACPD</name>
<comment type="subunit">
    <text evidence="4">Homodimer.</text>
</comment>
<dbReference type="HOGENOM" id="CLU_005015_3_0_1"/>
<reference evidence="16 17" key="1">
    <citation type="journal article" date="2012" name="Science">
        <title>The Paleozoic origin of enzymatic lignin decomposition reconstructed from 31 fungal genomes.</title>
        <authorList>
            <person name="Floudas D."/>
            <person name="Binder M."/>
            <person name="Riley R."/>
            <person name="Barry K."/>
            <person name="Blanchette R.A."/>
            <person name="Henrissat B."/>
            <person name="Martinez A.T."/>
            <person name="Otillar R."/>
            <person name="Spatafora J.W."/>
            <person name="Yadav J.S."/>
            <person name="Aerts A."/>
            <person name="Benoit I."/>
            <person name="Boyd A."/>
            <person name="Carlson A."/>
            <person name="Copeland A."/>
            <person name="Coutinho P.M."/>
            <person name="de Vries R.P."/>
            <person name="Ferreira P."/>
            <person name="Findley K."/>
            <person name="Foster B."/>
            <person name="Gaskell J."/>
            <person name="Glotzer D."/>
            <person name="Gorecki P."/>
            <person name="Heitman J."/>
            <person name="Hesse C."/>
            <person name="Hori C."/>
            <person name="Igarashi K."/>
            <person name="Jurgens J.A."/>
            <person name="Kallen N."/>
            <person name="Kersten P."/>
            <person name="Kohler A."/>
            <person name="Kuees U."/>
            <person name="Kumar T.K.A."/>
            <person name="Kuo A."/>
            <person name="LaButti K."/>
            <person name="Larrondo L.F."/>
            <person name="Lindquist E."/>
            <person name="Ling A."/>
            <person name="Lombard V."/>
            <person name="Lucas S."/>
            <person name="Lundell T."/>
            <person name="Martin R."/>
            <person name="McLaughlin D.J."/>
            <person name="Morgenstern I."/>
            <person name="Morin E."/>
            <person name="Murat C."/>
            <person name="Nagy L.G."/>
            <person name="Nolan M."/>
            <person name="Ohm R.A."/>
            <person name="Patyshakuliyeva A."/>
            <person name="Rokas A."/>
            <person name="Ruiz-Duenas F.J."/>
            <person name="Sabat G."/>
            <person name="Salamov A."/>
            <person name="Samejima M."/>
            <person name="Schmutz J."/>
            <person name="Slot J.C."/>
            <person name="St John F."/>
            <person name="Stenlid J."/>
            <person name="Sun H."/>
            <person name="Sun S."/>
            <person name="Syed K."/>
            <person name="Tsang A."/>
            <person name="Wiebenga A."/>
            <person name="Young D."/>
            <person name="Pisabarro A."/>
            <person name="Eastwood D.C."/>
            <person name="Martin F."/>
            <person name="Cullen D."/>
            <person name="Grigoriev I.V."/>
            <person name="Hibbett D.S."/>
        </authorList>
    </citation>
    <scope>NUCLEOTIDE SEQUENCE [LARGE SCALE GENOMIC DNA]</scope>
    <source>
        <strain evidence="16 17">DJM-731 SS1</strain>
    </source>
</reference>
<keyword evidence="10" id="KW-0326">Glycosidase</keyword>
<dbReference type="EMBL" id="JH795872">
    <property type="protein sequence ID" value="EJT98813.1"/>
    <property type="molecule type" value="Genomic_DNA"/>
</dbReference>
<dbReference type="InterPro" id="IPR050887">
    <property type="entry name" value="Beta-mannosidase_GH2"/>
</dbReference>
<evidence type="ECO:0000256" key="4">
    <source>
        <dbReference type="ARBA" id="ARBA00011738"/>
    </source>
</evidence>
<gene>
    <name evidence="16" type="ORF">DACRYDRAFT_90865</name>
</gene>
<dbReference type="GO" id="GO:0005975">
    <property type="term" value="P:carbohydrate metabolic process"/>
    <property type="evidence" value="ECO:0007669"/>
    <property type="project" value="InterPro"/>
</dbReference>
<keyword evidence="12" id="KW-0732">Signal</keyword>
<dbReference type="Pfam" id="PF22666">
    <property type="entry name" value="Glyco_hydro_2_N2"/>
    <property type="match status" value="1"/>
</dbReference>
<dbReference type="Pfam" id="PF00703">
    <property type="entry name" value="Glyco_hydro_2"/>
    <property type="match status" value="1"/>
</dbReference>
<evidence type="ECO:0000256" key="2">
    <source>
        <dbReference type="ARBA" id="ARBA00004613"/>
    </source>
</evidence>
<dbReference type="OMA" id="PWKPAYI"/>
<dbReference type="SUPFAM" id="SSF49303">
    <property type="entry name" value="beta-Galactosidase/glucuronidase domain"/>
    <property type="match status" value="1"/>
</dbReference>
<sequence length="893" mass="100038">MAQTHFGHMFLILAFLAGVFASIEVLDLGSLEWTLTNADQSVLVPGAVPSDVHLDLFAAQVFENPYYGSNDVNLRWIALDNWTYSTTLPDLSTWSTCYDEVYLIFNGLDTFATVTLGELSLGTVSNQFRQWTFNIRNALQSAANSGSSPVLTVAFTSAVVQANYLANLPGQEIFPNASISWFVSGNRMYIRKKQCDFGWDWGPAYAPQGVWRPVYMVGLTSFTMNGTVPAGTSAYDEVTPNDSMNFTYEVYVQPTSLYITNNATDIYRFGQVPNLPPDHSAPWIVNVSLDVLPSPAIPNSSLAMMIDIEGVWNSGWLQTKIVNTSVTGSMTIPNASVELWWPWNLGNPRLYNITVKLSYDTFNLATTFKCRIGFRTIVLNMEPILSNNTLGITPGDAWHFEINGHDMYAKGSNWIPPDAFWPRVTEDRYRQLLTSVVAGNQNPLRVWAGGAYQDDLCYDSDFLENVAAEVTYNVRRINRHPSLALWAGNNELETYSVRVAETTVPMNASLYQSQFEKLFLGVIHPIVNANSRSISWITSSTTNGYITLNPWVQRYQNVTPGYIYGDSELYDYDVTHSFSNQYYPVSRFVNEFTFHSMPSVYTWSEFNSSTILSREHHNPPDGLTRIGAGAYQGQGQMTMGVQAYYPVPSLSDPYANFSAWCWSTQLFRAEFMAREIHFYRRGSGLPNRCLGSLYWQLEDIWQAPSWAGIEYSGRWKVLHYAARNVYQPVIISPFFSGSFDVGPVNSTLVYSAGNGTDVPLLPSNTTGDNAVLSLKLTASDGEQTYTHENWFSPTYLNAANLSDPQIKLTTNSRSSSFLSSSDPTFTVSARGVAAWVFLEHPEGVLGWFSENAFLLIPGQDRDITFSVWPGSDSTEGTWADGVTVRRMWNNIYM</sequence>
<dbReference type="PANTHER" id="PTHR43730">
    <property type="entry name" value="BETA-MANNOSIDASE"/>
    <property type="match status" value="1"/>
</dbReference>
<feature type="signal peptide" evidence="12">
    <location>
        <begin position="1"/>
        <end position="21"/>
    </location>
</feature>
<evidence type="ECO:0000256" key="12">
    <source>
        <dbReference type="SAM" id="SignalP"/>
    </source>
</evidence>
<dbReference type="UniPathway" id="UPA00280"/>
<evidence type="ECO:0000256" key="9">
    <source>
        <dbReference type="ARBA" id="ARBA00023180"/>
    </source>
</evidence>
<dbReference type="GeneID" id="63692040"/>
<evidence type="ECO:0000256" key="5">
    <source>
        <dbReference type="ARBA" id="ARBA00012754"/>
    </source>
</evidence>
<dbReference type="Proteomes" id="UP000030653">
    <property type="component" value="Unassembled WGS sequence"/>
</dbReference>
<evidence type="ECO:0000256" key="6">
    <source>
        <dbReference type="ARBA" id="ARBA00021795"/>
    </source>
</evidence>
<dbReference type="Gene3D" id="2.60.40.10">
    <property type="entry name" value="Immunoglobulins"/>
    <property type="match status" value="2"/>
</dbReference>
<keyword evidence="8 16" id="KW-0378">Hydrolase</keyword>
<evidence type="ECO:0000256" key="10">
    <source>
        <dbReference type="ARBA" id="ARBA00023295"/>
    </source>
</evidence>
<dbReference type="GO" id="GO:0006516">
    <property type="term" value="P:glycoprotein catabolic process"/>
    <property type="evidence" value="ECO:0007669"/>
    <property type="project" value="TreeGrafter"/>
</dbReference>
<dbReference type="STRING" id="1858805.M5FSG6"/>
<accession>M5FSG6</accession>
<comment type="subcellular location">
    <subcellularLocation>
        <location evidence="2">Secreted</location>
    </subcellularLocation>
</comment>
<evidence type="ECO:0000313" key="16">
    <source>
        <dbReference type="EMBL" id="EJT98813.1"/>
    </source>
</evidence>
<dbReference type="Gene3D" id="3.20.20.80">
    <property type="entry name" value="Glycosidases"/>
    <property type="match status" value="2"/>
</dbReference>
<evidence type="ECO:0000259" key="14">
    <source>
        <dbReference type="Pfam" id="PF17753"/>
    </source>
</evidence>
<evidence type="ECO:0000256" key="3">
    <source>
        <dbReference type="ARBA" id="ARBA00007483"/>
    </source>
</evidence>
<feature type="domain" description="Beta-mannosidase-like galactose-binding" evidence="15">
    <location>
        <begin position="33"/>
        <end position="212"/>
    </location>
</feature>
<dbReference type="EC" id="3.2.1.25" evidence="5"/>
<proteinExistence type="inferred from homology"/>
<dbReference type="SUPFAM" id="SSF51445">
    <property type="entry name" value="(Trans)glycosidases"/>
    <property type="match status" value="1"/>
</dbReference>
<dbReference type="Gene3D" id="2.60.120.260">
    <property type="entry name" value="Galactose-binding domain-like"/>
    <property type="match status" value="1"/>
</dbReference>
<evidence type="ECO:0000259" key="13">
    <source>
        <dbReference type="Pfam" id="PF00703"/>
    </source>
</evidence>
<organism evidence="16 17">
    <name type="scientific">Dacryopinax primogenitus (strain DJM 731)</name>
    <name type="common">Brown rot fungus</name>
    <dbReference type="NCBI Taxonomy" id="1858805"/>
    <lineage>
        <taxon>Eukaryota</taxon>
        <taxon>Fungi</taxon>
        <taxon>Dikarya</taxon>
        <taxon>Basidiomycota</taxon>
        <taxon>Agaricomycotina</taxon>
        <taxon>Dacrymycetes</taxon>
        <taxon>Dacrymycetales</taxon>
        <taxon>Dacrymycetaceae</taxon>
        <taxon>Dacryopinax</taxon>
    </lineage>
</organism>
<dbReference type="InterPro" id="IPR008979">
    <property type="entry name" value="Galactose-bd-like_sf"/>
</dbReference>
<dbReference type="AlphaFoldDB" id="M5FSG6"/>
<keyword evidence="17" id="KW-1185">Reference proteome</keyword>
<evidence type="ECO:0000313" key="17">
    <source>
        <dbReference type="Proteomes" id="UP000030653"/>
    </source>
</evidence>
<evidence type="ECO:0000256" key="1">
    <source>
        <dbReference type="ARBA" id="ARBA00000829"/>
    </source>
</evidence>
<comment type="similarity">
    <text evidence="3">Belongs to the glycosyl hydrolase 2 family. Beta-mannosidase A subfamily.</text>
</comment>
<protein>
    <recommendedName>
        <fullName evidence="6">Beta-mannosidase A</fullName>
        <ecNumber evidence="5">3.2.1.25</ecNumber>
    </recommendedName>
    <alternativeName>
        <fullName evidence="11">Mannanase A</fullName>
    </alternativeName>
</protein>
<dbReference type="GO" id="GO:0004567">
    <property type="term" value="F:beta-mannosidase activity"/>
    <property type="evidence" value="ECO:0007669"/>
    <property type="project" value="UniProtKB-EC"/>
</dbReference>
<dbReference type="InterPro" id="IPR054593">
    <property type="entry name" value="Beta-mannosidase-like_N2"/>
</dbReference>
<evidence type="ECO:0000256" key="7">
    <source>
        <dbReference type="ARBA" id="ARBA00022525"/>
    </source>
</evidence>
<dbReference type="InterPro" id="IPR006102">
    <property type="entry name" value="Ig-like_GH2"/>
</dbReference>
<dbReference type="InterPro" id="IPR041625">
    <property type="entry name" value="Beta-mannosidase_Ig"/>
</dbReference>
<keyword evidence="7" id="KW-0964">Secreted</keyword>
<dbReference type="SUPFAM" id="SSF49785">
    <property type="entry name" value="Galactose-binding domain-like"/>
    <property type="match status" value="1"/>
</dbReference>
<feature type="domain" description="Beta-mannosidase Ig-fold" evidence="14">
    <location>
        <begin position="801"/>
        <end position="890"/>
    </location>
</feature>
<dbReference type="GO" id="GO:0005576">
    <property type="term" value="C:extracellular region"/>
    <property type="evidence" value="ECO:0007669"/>
    <property type="project" value="UniProtKB-SubCell"/>
</dbReference>
<keyword evidence="9" id="KW-0325">Glycoprotein</keyword>
<comment type="catalytic activity">
    <reaction evidence="1">
        <text>Hydrolysis of terminal, non-reducing beta-D-mannose residues in beta-D-mannosides.</text>
        <dbReference type="EC" id="3.2.1.25"/>
    </reaction>
</comment>
<dbReference type="OrthoDB" id="2866996at2759"/>
<dbReference type="InterPro" id="IPR017853">
    <property type="entry name" value="GH"/>
</dbReference>
<dbReference type="InterPro" id="IPR013783">
    <property type="entry name" value="Ig-like_fold"/>
</dbReference>
<dbReference type="RefSeq" id="XP_040625711.1">
    <property type="nucleotide sequence ID" value="XM_040776978.1"/>
</dbReference>
<feature type="chain" id="PRO_5004067202" description="Beta-mannosidase A" evidence="12">
    <location>
        <begin position="22"/>
        <end position="893"/>
    </location>
</feature>
<feature type="domain" description="Glycoside hydrolase family 2 immunoglobulin-like beta-sandwich" evidence="13">
    <location>
        <begin position="327"/>
        <end position="375"/>
    </location>
</feature>
<dbReference type="InterPro" id="IPR036156">
    <property type="entry name" value="Beta-gal/glucu_dom_sf"/>
</dbReference>
<evidence type="ECO:0000256" key="11">
    <source>
        <dbReference type="ARBA" id="ARBA00031061"/>
    </source>
</evidence>
<dbReference type="PANTHER" id="PTHR43730:SF5">
    <property type="entry name" value="BETA-MANNOSIDASE A"/>
    <property type="match status" value="1"/>
</dbReference>
<evidence type="ECO:0000256" key="8">
    <source>
        <dbReference type="ARBA" id="ARBA00022801"/>
    </source>
</evidence>
<dbReference type="Pfam" id="PF17753">
    <property type="entry name" value="Ig_mannosidase"/>
    <property type="match status" value="1"/>
</dbReference>
<evidence type="ECO:0000259" key="15">
    <source>
        <dbReference type="Pfam" id="PF22666"/>
    </source>
</evidence>